<feature type="binding site" evidence="13 14">
    <location>
        <position position="109"/>
    </location>
    <ligand>
        <name>[2Fe-2S] cluster</name>
        <dbReference type="ChEBI" id="CHEBI:190135"/>
    </ligand>
</feature>
<dbReference type="SFLD" id="SFLDG01060">
    <property type="entry name" value="BATS_domain_containing"/>
    <property type="match status" value="1"/>
</dbReference>
<evidence type="ECO:0000313" key="16">
    <source>
        <dbReference type="EMBL" id="PTQ51952.1"/>
    </source>
</evidence>
<evidence type="ECO:0000256" key="4">
    <source>
        <dbReference type="ARBA" id="ARBA00022485"/>
    </source>
</evidence>
<dbReference type="InterPro" id="IPR010722">
    <property type="entry name" value="BATS_dom"/>
</dbReference>
<keyword evidence="11 13" id="KW-0411">Iron-sulfur</keyword>
<dbReference type="Pfam" id="PF04055">
    <property type="entry name" value="Radical_SAM"/>
    <property type="match status" value="1"/>
</dbReference>
<dbReference type="SMART" id="SM00729">
    <property type="entry name" value="Elp3"/>
    <property type="match status" value="1"/>
</dbReference>
<evidence type="ECO:0000256" key="13">
    <source>
        <dbReference type="HAMAP-Rule" id="MF_01694"/>
    </source>
</evidence>
<evidence type="ECO:0000256" key="12">
    <source>
        <dbReference type="ARBA" id="ARBA00051157"/>
    </source>
</evidence>
<dbReference type="EC" id="2.8.1.6" evidence="3 13"/>
<dbReference type="NCBIfam" id="TIGR00433">
    <property type="entry name" value="bioB"/>
    <property type="match status" value="1"/>
</dbReference>
<gene>
    <name evidence="13" type="primary">bioB</name>
    <name evidence="16" type="ORF">BLITH_0919</name>
</gene>
<evidence type="ECO:0000256" key="8">
    <source>
        <dbReference type="ARBA" id="ARBA00022723"/>
    </source>
</evidence>
<comment type="cofactor">
    <cofactor evidence="13 14">
        <name>[4Fe-4S] cluster</name>
        <dbReference type="ChEBI" id="CHEBI:49883"/>
    </cofactor>
    <text evidence="13 14">Binds 1 [4Fe-4S] cluster. The cluster is coordinated with 3 cysteines and an exchangeable S-adenosyl-L-methionine.</text>
</comment>
<keyword evidence="8 13" id="KW-0479">Metal-binding</keyword>
<evidence type="ECO:0000256" key="7">
    <source>
        <dbReference type="ARBA" id="ARBA00022714"/>
    </source>
</evidence>
<dbReference type="AlphaFoldDB" id="A0A2T5G716"/>
<keyword evidence="5 13" id="KW-0808">Transferase</keyword>
<keyword evidence="9 13" id="KW-0093">Biotin biosynthesis</keyword>
<dbReference type="GO" id="GO:0009102">
    <property type="term" value="P:biotin biosynthetic process"/>
    <property type="evidence" value="ECO:0007669"/>
    <property type="project" value="UniProtKB-UniRule"/>
</dbReference>
<evidence type="ECO:0000256" key="14">
    <source>
        <dbReference type="PIRSR" id="PIRSR001619-1"/>
    </source>
</evidence>
<evidence type="ECO:0000256" key="3">
    <source>
        <dbReference type="ARBA" id="ARBA00012236"/>
    </source>
</evidence>
<comment type="cofactor">
    <cofactor evidence="13">
        <name>[2Fe-2S] cluster</name>
        <dbReference type="ChEBI" id="CHEBI:190135"/>
    </cofactor>
    <text evidence="13">Binds 1 [2Fe-2S] cluster. The cluster is coordinated with 3 cysteines and 1 arginine.</text>
</comment>
<evidence type="ECO:0000256" key="2">
    <source>
        <dbReference type="ARBA" id="ARBA00010765"/>
    </source>
</evidence>
<dbReference type="UniPathway" id="UPA00078">
    <property type="reaction ID" value="UER00162"/>
</dbReference>
<dbReference type="InterPro" id="IPR002684">
    <property type="entry name" value="Biotin_synth/BioAB"/>
</dbReference>
<dbReference type="EMBL" id="PEBW01000003">
    <property type="protein sequence ID" value="PTQ51952.1"/>
    <property type="molecule type" value="Genomic_DNA"/>
</dbReference>
<feature type="binding site" evidence="13 14">
    <location>
        <position position="65"/>
    </location>
    <ligand>
        <name>[4Fe-4S] cluster</name>
        <dbReference type="ChEBI" id="CHEBI:49883"/>
        <note>4Fe-4S-S-AdoMet</note>
    </ligand>
</feature>
<dbReference type="Gene3D" id="3.20.20.70">
    <property type="entry name" value="Aldolase class I"/>
    <property type="match status" value="1"/>
</dbReference>
<accession>A0A2T5G716</accession>
<dbReference type="InterPro" id="IPR007197">
    <property type="entry name" value="rSAM"/>
</dbReference>
<comment type="caution">
    <text evidence="13">Lacks conserved residue(s) required for the propagation of feature annotation.</text>
</comment>
<dbReference type="GO" id="GO:0051539">
    <property type="term" value="F:4 iron, 4 sulfur cluster binding"/>
    <property type="evidence" value="ECO:0007669"/>
    <property type="project" value="UniProtKB-KW"/>
</dbReference>
<comment type="cofactor">
    <cofactor evidence="14">
        <name>[2Fe-2S] cluster</name>
        <dbReference type="ChEBI" id="CHEBI:190135"/>
    </cofactor>
    <text evidence="14">Binds 1 [2Fe-2S] cluster. The cluster is coordinated with 3 cysteines and 1 arginine.</text>
</comment>
<dbReference type="InterPro" id="IPR024177">
    <property type="entry name" value="Biotin_synthase"/>
</dbReference>
<name>A0A2T5G716_9BACL</name>
<dbReference type="InterPro" id="IPR058240">
    <property type="entry name" value="rSAM_sf"/>
</dbReference>
<comment type="caution">
    <text evidence="16">The sequence shown here is derived from an EMBL/GenBank/DDBJ whole genome shotgun (WGS) entry which is preliminary data.</text>
</comment>
<evidence type="ECO:0000256" key="5">
    <source>
        <dbReference type="ARBA" id="ARBA00022679"/>
    </source>
</evidence>
<keyword evidence="6 13" id="KW-0949">S-adenosyl-L-methionine</keyword>
<comment type="function">
    <text evidence="13">Catalyzes the conversion of dethiobiotin (DTB) to biotin by the insertion of a sulfur atom into dethiobiotin via a radical-based mechanism.</text>
</comment>
<dbReference type="GO" id="GO:0004076">
    <property type="term" value="F:biotin synthase activity"/>
    <property type="evidence" value="ECO:0007669"/>
    <property type="project" value="UniProtKB-UniRule"/>
</dbReference>
<evidence type="ECO:0000256" key="9">
    <source>
        <dbReference type="ARBA" id="ARBA00022756"/>
    </source>
</evidence>
<reference evidence="16 17" key="1">
    <citation type="submission" date="2017-08" db="EMBL/GenBank/DDBJ databases">
        <title>Burning lignite coal seam in the remote Altai Mountains harbors a hydrogen-driven thermophilic microbial community.</title>
        <authorList>
            <person name="Kadnikov V.V."/>
            <person name="Mardanov A.V."/>
            <person name="Ivasenko D."/>
            <person name="Beletsky A.V."/>
            <person name="Karnachuk O.V."/>
            <person name="Ravin N.V."/>
        </authorList>
    </citation>
    <scope>NUCLEOTIDE SEQUENCE [LARGE SCALE GENOMIC DNA]</scope>
    <source>
        <strain evidence="16">AL31</strain>
    </source>
</reference>
<dbReference type="SMART" id="SM00876">
    <property type="entry name" value="BATS"/>
    <property type="match status" value="1"/>
</dbReference>
<evidence type="ECO:0000256" key="11">
    <source>
        <dbReference type="ARBA" id="ARBA00023014"/>
    </source>
</evidence>
<organism evidence="16 17">
    <name type="scientific">Brockia lithotrophica</name>
    <dbReference type="NCBI Taxonomy" id="933949"/>
    <lineage>
        <taxon>Bacteria</taxon>
        <taxon>Bacillati</taxon>
        <taxon>Bacillota</taxon>
        <taxon>Bacilli</taxon>
        <taxon>Bacillales</taxon>
        <taxon>Bacillales Family X. Incertae Sedis</taxon>
        <taxon>Brockia</taxon>
    </lineage>
</organism>
<dbReference type="InterPro" id="IPR006638">
    <property type="entry name" value="Elp3/MiaA/NifB-like_rSAM"/>
</dbReference>
<proteinExistence type="inferred from homology"/>
<dbReference type="SUPFAM" id="SSF102114">
    <property type="entry name" value="Radical SAM enzymes"/>
    <property type="match status" value="1"/>
</dbReference>
<dbReference type="HAMAP" id="MF_01694">
    <property type="entry name" value="BioB"/>
    <property type="match status" value="1"/>
</dbReference>
<dbReference type="PROSITE" id="PS51918">
    <property type="entry name" value="RADICAL_SAM"/>
    <property type="match status" value="1"/>
</dbReference>
<dbReference type="Proteomes" id="UP000244016">
    <property type="component" value="Unassembled WGS sequence"/>
</dbReference>
<evidence type="ECO:0000259" key="15">
    <source>
        <dbReference type="PROSITE" id="PS51918"/>
    </source>
</evidence>
<sequence length="337" mass="37177">MDWVDKAQRILAGEPLTPEEGMRILAVERWAELLPILAGAHLLRRAAFGEEVEFATLINAKSGLCPEDCAYCSQSSRSRAVVPRYPLLAEEEIVRGAKQAVALGARVYCVVTSGRAPTPGELERLAEAVRRIKTRFPALKVYGSFGLLEREGAQLLRESGLDGYNHNLNTSRRMYSRIATTHTYDDRLKTLRVVREAGLRVISGAIFGMGEEASDILALAEDLARAEVDEIPVNFLIPIPGTPLDHRTPLSPLRALAVLAFLRYRFPRTPLRVAGGRELSLRSLQPLALLLATSIFVGDYLTTKGQPPREDVRLLRDLGWPVPAPVWPEEGATRAPS</sequence>
<protein>
    <recommendedName>
        <fullName evidence="3 13">Biotin synthase</fullName>
        <ecNumber evidence="3 13">2.8.1.6</ecNumber>
    </recommendedName>
</protein>
<evidence type="ECO:0000256" key="10">
    <source>
        <dbReference type="ARBA" id="ARBA00023004"/>
    </source>
</evidence>
<feature type="binding site" evidence="13 14">
    <location>
        <position position="69"/>
    </location>
    <ligand>
        <name>[4Fe-4S] cluster</name>
        <dbReference type="ChEBI" id="CHEBI:49883"/>
        <note>4Fe-4S-S-AdoMet</note>
    </ligand>
</feature>
<comment type="subunit">
    <text evidence="13">Homodimer.</text>
</comment>
<dbReference type="SFLD" id="SFLDG01278">
    <property type="entry name" value="biotin_synthase_like"/>
    <property type="match status" value="1"/>
</dbReference>
<evidence type="ECO:0000256" key="6">
    <source>
        <dbReference type="ARBA" id="ARBA00022691"/>
    </source>
</evidence>
<dbReference type="PIRSF" id="PIRSF001619">
    <property type="entry name" value="Biotin_synth"/>
    <property type="match status" value="1"/>
</dbReference>
<dbReference type="InterPro" id="IPR013785">
    <property type="entry name" value="Aldolase_TIM"/>
</dbReference>
<keyword evidence="10 13" id="KW-0408">Iron</keyword>
<keyword evidence="4 13" id="KW-0004">4Fe-4S</keyword>
<feature type="binding site" evidence="13 14">
    <location>
        <position position="72"/>
    </location>
    <ligand>
        <name>[4Fe-4S] cluster</name>
        <dbReference type="ChEBI" id="CHEBI:49883"/>
        <note>4Fe-4S-S-AdoMet</note>
    </ligand>
</feature>
<dbReference type="PANTHER" id="PTHR22976:SF2">
    <property type="entry name" value="BIOTIN SYNTHASE, MITOCHONDRIAL"/>
    <property type="match status" value="1"/>
</dbReference>
<keyword evidence="7 13" id="KW-0001">2Fe-2S</keyword>
<dbReference type="CDD" id="cd01335">
    <property type="entry name" value="Radical_SAM"/>
    <property type="match status" value="1"/>
</dbReference>
<dbReference type="GO" id="GO:0051537">
    <property type="term" value="F:2 iron, 2 sulfur cluster binding"/>
    <property type="evidence" value="ECO:0007669"/>
    <property type="project" value="UniProtKB-KW"/>
</dbReference>
<feature type="domain" description="Radical SAM core" evidence="15">
    <location>
        <begin position="50"/>
        <end position="277"/>
    </location>
</feature>
<evidence type="ECO:0000313" key="17">
    <source>
        <dbReference type="Proteomes" id="UP000244016"/>
    </source>
</evidence>
<dbReference type="SFLD" id="SFLDS00029">
    <property type="entry name" value="Radical_SAM"/>
    <property type="match status" value="1"/>
</dbReference>
<dbReference type="GO" id="GO:0005506">
    <property type="term" value="F:iron ion binding"/>
    <property type="evidence" value="ECO:0007669"/>
    <property type="project" value="UniProtKB-UniRule"/>
</dbReference>
<comment type="pathway">
    <text evidence="1 13">Cofactor biosynthesis; biotin biosynthesis; biotin from 7,8-diaminononanoate: step 2/2.</text>
</comment>
<comment type="similarity">
    <text evidence="2 13">Belongs to the radical SAM superfamily. Biotin synthase family.</text>
</comment>
<dbReference type="Pfam" id="PF06968">
    <property type="entry name" value="BATS"/>
    <property type="match status" value="1"/>
</dbReference>
<evidence type="ECO:0000256" key="1">
    <source>
        <dbReference type="ARBA" id="ARBA00004942"/>
    </source>
</evidence>
<comment type="catalytic activity">
    <reaction evidence="12 13">
        <text>(4R,5S)-dethiobiotin + (sulfur carrier)-SH + 2 reduced [2Fe-2S]-[ferredoxin] + 2 S-adenosyl-L-methionine = (sulfur carrier)-H + biotin + 2 5'-deoxyadenosine + 2 L-methionine + 2 oxidized [2Fe-2S]-[ferredoxin]</text>
        <dbReference type="Rhea" id="RHEA:22060"/>
        <dbReference type="Rhea" id="RHEA-COMP:10000"/>
        <dbReference type="Rhea" id="RHEA-COMP:10001"/>
        <dbReference type="Rhea" id="RHEA-COMP:14737"/>
        <dbReference type="Rhea" id="RHEA-COMP:14739"/>
        <dbReference type="ChEBI" id="CHEBI:17319"/>
        <dbReference type="ChEBI" id="CHEBI:29917"/>
        <dbReference type="ChEBI" id="CHEBI:33737"/>
        <dbReference type="ChEBI" id="CHEBI:33738"/>
        <dbReference type="ChEBI" id="CHEBI:57586"/>
        <dbReference type="ChEBI" id="CHEBI:57844"/>
        <dbReference type="ChEBI" id="CHEBI:59789"/>
        <dbReference type="ChEBI" id="CHEBI:64428"/>
        <dbReference type="ChEBI" id="CHEBI:149473"/>
        <dbReference type="EC" id="2.8.1.6"/>
    </reaction>
</comment>
<dbReference type="PANTHER" id="PTHR22976">
    <property type="entry name" value="BIOTIN SYNTHASE"/>
    <property type="match status" value="1"/>
</dbReference>
<feature type="binding site" evidence="13 14">
    <location>
        <position position="272"/>
    </location>
    <ligand>
        <name>[2Fe-2S] cluster</name>
        <dbReference type="ChEBI" id="CHEBI:190135"/>
    </ligand>
</feature>